<feature type="region of interest" description="Disordered" evidence="1">
    <location>
        <begin position="79"/>
        <end position="126"/>
    </location>
</feature>
<comment type="caution">
    <text evidence="2">The sequence shown here is derived from an EMBL/GenBank/DDBJ whole genome shotgun (WGS) entry which is preliminary data.</text>
</comment>
<keyword evidence="3" id="KW-1185">Reference proteome</keyword>
<sequence>MNGGVSRVAPYLIVTPWQAGTERPQHKPPRSRCILCPTPGYSTKDFRARIYAKPDGENQRSRSTSSNLSAVLTRLVNKYCGTSPPSPSPSPSSLPLPLTVEDAPVKDTPKLAAPDSRFPYSRHGYY</sequence>
<organism evidence="2 3">
    <name type="scientific">Portunus trituberculatus</name>
    <name type="common">Swimming crab</name>
    <name type="synonym">Neptunus trituberculatus</name>
    <dbReference type="NCBI Taxonomy" id="210409"/>
    <lineage>
        <taxon>Eukaryota</taxon>
        <taxon>Metazoa</taxon>
        <taxon>Ecdysozoa</taxon>
        <taxon>Arthropoda</taxon>
        <taxon>Crustacea</taxon>
        <taxon>Multicrustacea</taxon>
        <taxon>Malacostraca</taxon>
        <taxon>Eumalacostraca</taxon>
        <taxon>Eucarida</taxon>
        <taxon>Decapoda</taxon>
        <taxon>Pleocyemata</taxon>
        <taxon>Brachyura</taxon>
        <taxon>Eubrachyura</taxon>
        <taxon>Portunoidea</taxon>
        <taxon>Portunidae</taxon>
        <taxon>Portuninae</taxon>
        <taxon>Portunus</taxon>
    </lineage>
</organism>
<accession>A0A5B7DSW6</accession>
<evidence type="ECO:0000313" key="2">
    <source>
        <dbReference type="EMBL" id="MPC24159.1"/>
    </source>
</evidence>
<evidence type="ECO:0000256" key="1">
    <source>
        <dbReference type="SAM" id="MobiDB-lite"/>
    </source>
</evidence>
<reference evidence="2 3" key="1">
    <citation type="submission" date="2019-05" db="EMBL/GenBank/DDBJ databases">
        <title>Another draft genome of Portunus trituberculatus and its Hox gene families provides insights of decapod evolution.</title>
        <authorList>
            <person name="Jeong J.-H."/>
            <person name="Song I."/>
            <person name="Kim S."/>
            <person name="Choi T."/>
            <person name="Kim D."/>
            <person name="Ryu S."/>
            <person name="Kim W."/>
        </authorList>
    </citation>
    <scope>NUCLEOTIDE SEQUENCE [LARGE SCALE GENOMIC DNA]</scope>
    <source>
        <tissue evidence="2">Muscle</tissue>
    </source>
</reference>
<dbReference type="Proteomes" id="UP000324222">
    <property type="component" value="Unassembled WGS sequence"/>
</dbReference>
<feature type="compositionally biased region" description="Pro residues" evidence="1">
    <location>
        <begin position="84"/>
        <end position="94"/>
    </location>
</feature>
<dbReference type="EMBL" id="VSRR010001295">
    <property type="protein sequence ID" value="MPC24159.1"/>
    <property type="molecule type" value="Genomic_DNA"/>
</dbReference>
<dbReference type="AlphaFoldDB" id="A0A5B7DSW6"/>
<name>A0A5B7DSW6_PORTR</name>
<evidence type="ECO:0000313" key="3">
    <source>
        <dbReference type="Proteomes" id="UP000324222"/>
    </source>
</evidence>
<gene>
    <name evidence="2" type="ORF">E2C01_017235</name>
</gene>
<proteinExistence type="predicted"/>
<protein>
    <submittedName>
        <fullName evidence="2">Uncharacterized protein</fullName>
    </submittedName>
</protein>